<feature type="region of interest" description="Disordered" evidence="1">
    <location>
        <begin position="132"/>
        <end position="154"/>
    </location>
</feature>
<accession>A0A7W7RVQ5</accession>
<evidence type="ECO:0000313" key="4">
    <source>
        <dbReference type="Proteomes" id="UP000534286"/>
    </source>
</evidence>
<reference evidence="3 4" key="1">
    <citation type="submission" date="2020-08" db="EMBL/GenBank/DDBJ databases">
        <title>Sequencing the genomes of 1000 actinobacteria strains.</title>
        <authorList>
            <person name="Klenk H.-P."/>
        </authorList>
    </citation>
    <scope>NUCLEOTIDE SEQUENCE [LARGE SCALE GENOMIC DNA]</scope>
    <source>
        <strain evidence="3 4">DSM 43023</strain>
    </source>
</reference>
<dbReference type="InterPro" id="IPR025959">
    <property type="entry name" value="Winged_HTH_dom"/>
</dbReference>
<name>A0A7W7RVQ5_9ACTN</name>
<feature type="compositionally biased region" description="Low complexity" evidence="1">
    <location>
        <begin position="136"/>
        <end position="154"/>
    </location>
</feature>
<dbReference type="AlphaFoldDB" id="A0A7W7RVQ5"/>
<organism evidence="3 4">
    <name type="scientific">Streptosporangium album</name>
    <dbReference type="NCBI Taxonomy" id="47479"/>
    <lineage>
        <taxon>Bacteria</taxon>
        <taxon>Bacillati</taxon>
        <taxon>Actinomycetota</taxon>
        <taxon>Actinomycetes</taxon>
        <taxon>Streptosporangiales</taxon>
        <taxon>Streptosporangiaceae</taxon>
        <taxon>Streptosporangium</taxon>
    </lineage>
</organism>
<dbReference type="InterPro" id="IPR009057">
    <property type="entry name" value="Homeodomain-like_sf"/>
</dbReference>
<protein>
    <submittedName>
        <fullName evidence="3">Putative transposase</fullName>
    </submittedName>
</protein>
<evidence type="ECO:0000313" key="3">
    <source>
        <dbReference type="EMBL" id="MBB4939124.1"/>
    </source>
</evidence>
<comment type="caution">
    <text evidence="3">The sequence shown here is derived from an EMBL/GenBank/DDBJ whole genome shotgun (WGS) entry which is preliminary data.</text>
</comment>
<proteinExistence type="predicted"/>
<keyword evidence="4" id="KW-1185">Reference proteome</keyword>
<evidence type="ECO:0000259" key="2">
    <source>
        <dbReference type="Pfam" id="PF13592"/>
    </source>
</evidence>
<dbReference type="EMBL" id="JACHJU010000001">
    <property type="protein sequence ID" value="MBB4939124.1"/>
    <property type="molecule type" value="Genomic_DNA"/>
</dbReference>
<sequence>MFSGGIKPPRVARLLGVTRKSACEWHRAWLKNGKAALVSKGAAGTGCKLTDEQLTRLEAYLDEGALAHGWNDQRWTAARVTVLIAERLHVSYTERGVAYLLKRLGRSFQVPAHRAVRRDDEQVADWERRVWPALKAPGRPGTPGSSSPTSPARA</sequence>
<dbReference type="Proteomes" id="UP000534286">
    <property type="component" value="Unassembled WGS sequence"/>
</dbReference>
<gene>
    <name evidence="3" type="ORF">FHR32_003429</name>
</gene>
<evidence type="ECO:0000256" key="1">
    <source>
        <dbReference type="SAM" id="MobiDB-lite"/>
    </source>
</evidence>
<dbReference type="Pfam" id="PF13592">
    <property type="entry name" value="HTH_33"/>
    <property type="match status" value="1"/>
</dbReference>
<feature type="domain" description="Winged helix-turn helix" evidence="2">
    <location>
        <begin position="72"/>
        <end position="128"/>
    </location>
</feature>
<dbReference type="SUPFAM" id="SSF46689">
    <property type="entry name" value="Homeodomain-like"/>
    <property type="match status" value="1"/>
</dbReference>